<comment type="caution">
    <text evidence="1">The sequence shown here is derived from an EMBL/GenBank/DDBJ whole genome shotgun (WGS) entry which is preliminary data.</text>
</comment>
<proteinExistence type="predicted"/>
<evidence type="ECO:0000313" key="2">
    <source>
        <dbReference type="Proteomes" id="UP001341840"/>
    </source>
</evidence>
<sequence>MDVTTFYLASATSHYAHRQPPCSVILASAPATSSFILSISDRRSRFQGKIAAKRNGGLAMIDRTRRSELVRLYPMPAVDSHATCASCFAVAVAPRGADEDDEDNRDRKMFKCRCLSKFGTPLPRMVSHTEVSQGEE</sequence>
<keyword evidence="2" id="KW-1185">Reference proteome</keyword>
<reference evidence="1 2" key="1">
    <citation type="journal article" date="2023" name="Plants (Basel)">
        <title>Bridging the Gap: Combining Genomics and Transcriptomics Approaches to Understand Stylosanthes scabra, an Orphan Legume from the Brazilian Caatinga.</title>
        <authorList>
            <person name="Ferreira-Neto J.R.C."/>
            <person name="da Silva M.D."/>
            <person name="Binneck E."/>
            <person name="de Melo N.F."/>
            <person name="da Silva R.H."/>
            <person name="de Melo A.L.T.M."/>
            <person name="Pandolfi V."/>
            <person name="Bustamante F.O."/>
            <person name="Brasileiro-Vidal A.C."/>
            <person name="Benko-Iseppon A.M."/>
        </authorList>
    </citation>
    <scope>NUCLEOTIDE SEQUENCE [LARGE SCALE GENOMIC DNA]</scope>
    <source>
        <tissue evidence="1">Leaves</tissue>
    </source>
</reference>
<protein>
    <submittedName>
        <fullName evidence="1">Uncharacterized protein</fullName>
    </submittedName>
</protein>
<dbReference type="Proteomes" id="UP001341840">
    <property type="component" value="Unassembled WGS sequence"/>
</dbReference>
<organism evidence="1 2">
    <name type="scientific">Stylosanthes scabra</name>
    <dbReference type="NCBI Taxonomy" id="79078"/>
    <lineage>
        <taxon>Eukaryota</taxon>
        <taxon>Viridiplantae</taxon>
        <taxon>Streptophyta</taxon>
        <taxon>Embryophyta</taxon>
        <taxon>Tracheophyta</taxon>
        <taxon>Spermatophyta</taxon>
        <taxon>Magnoliopsida</taxon>
        <taxon>eudicotyledons</taxon>
        <taxon>Gunneridae</taxon>
        <taxon>Pentapetalae</taxon>
        <taxon>rosids</taxon>
        <taxon>fabids</taxon>
        <taxon>Fabales</taxon>
        <taxon>Fabaceae</taxon>
        <taxon>Papilionoideae</taxon>
        <taxon>50 kb inversion clade</taxon>
        <taxon>dalbergioids sensu lato</taxon>
        <taxon>Dalbergieae</taxon>
        <taxon>Pterocarpus clade</taxon>
        <taxon>Stylosanthes</taxon>
    </lineage>
</organism>
<accession>A0ABU6VJS9</accession>
<evidence type="ECO:0000313" key="1">
    <source>
        <dbReference type="EMBL" id="MED6173827.1"/>
    </source>
</evidence>
<name>A0ABU6VJS9_9FABA</name>
<dbReference type="EMBL" id="JASCZI010151636">
    <property type="protein sequence ID" value="MED6173827.1"/>
    <property type="molecule type" value="Genomic_DNA"/>
</dbReference>
<gene>
    <name evidence="1" type="ORF">PIB30_063336</name>
</gene>